<protein>
    <recommendedName>
        <fullName evidence="4">Translocon Sec61/SecY plug domain-containing protein</fullName>
    </recommendedName>
</protein>
<keyword evidence="3" id="KW-1133">Transmembrane helix</keyword>
<feature type="transmembrane region" description="Helical" evidence="3">
    <location>
        <begin position="373"/>
        <end position="394"/>
    </location>
</feature>
<dbReference type="KEGG" id="taes:123117826"/>
<dbReference type="RefSeq" id="XP_044394436.1">
    <property type="nucleotide sequence ID" value="XM_044538501.1"/>
</dbReference>
<keyword evidence="3" id="KW-0472">Membrane</keyword>
<dbReference type="InterPro" id="IPR019561">
    <property type="entry name" value="Translocon_Sec61/SecY_plug_dom"/>
</dbReference>
<dbReference type="STRING" id="4565.A0A3B6LY70"/>
<dbReference type="Pfam" id="PF00344">
    <property type="entry name" value="SecY"/>
    <property type="match status" value="1"/>
</dbReference>
<evidence type="ECO:0000256" key="2">
    <source>
        <dbReference type="RuleBase" id="RU004349"/>
    </source>
</evidence>
<evidence type="ECO:0000256" key="1">
    <source>
        <dbReference type="ARBA" id="ARBA00004454"/>
    </source>
</evidence>
<dbReference type="Proteomes" id="UP000019116">
    <property type="component" value="Chromosome 5B"/>
</dbReference>
<evidence type="ECO:0000256" key="3">
    <source>
        <dbReference type="SAM" id="Phobius"/>
    </source>
</evidence>
<dbReference type="Pfam" id="PF10559">
    <property type="entry name" value="Plug_translocon"/>
    <property type="match status" value="1"/>
</dbReference>
<dbReference type="SUPFAM" id="SSF103491">
    <property type="entry name" value="Preprotein translocase SecY subunit"/>
    <property type="match status" value="1"/>
</dbReference>
<evidence type="ECO:0000313" key="6">
    <source>
        <dbReference type="Proteomes" id="UP000019116"/>
    </source>
</evidence>
<dbReference type="SMR" id="A0A3B6LY70"/>
<evidence type="ECO:0000259" key="4">
    <source>
        <dbReference type="Pfam" id="PF10559"/>
    </source>
</evidence>
<feature type="domain" description="Translocon Sec61/SecY plug" evidence="4">
    <location>
        <begin position="39"/>
        <end position="72"/>
    </location>
</feature>
<dbReference type="GO" id="GO:0006616">
    <property type="term" value="P:SRP-dependent cotranslational protein targeting to membrane, translocation"/>
    <property type="evidence" value="ECO:0000318"/>
    <property type="project" value="GO_Central"/>
</dbReference>
<dbReference type="EnsemblPlants" id="TraesCS5B02G541700.1">
    <property type="protein sequence ID" value="TraesCS5B02G541700.1"/>
    <property type="gene ID" value="TraesCS5B02G541700"/>
</dbReference>
<dbReference type="GO" id="GO:0009535">
    <property type="term" value="C:chloroplast thylakoid membrane"/>
    <property type="evidence" value="ECO:0007669"/>
    <property type="project" value="UniProtKB-SubCell"/>
</dbReference>
<feature type="transmembrane region" description="Helical" evidence="3">
    <location>
        <begin position="246"/>
        <end position="267"/>
    </location>
</feature>
<dbReference type="GeneID" id="123117826"/>
<evidence type="ECO:0000313" key="5">
    <source>
        <dbReference type="EnsemblPlants" id="TraesCS5B02G541700.1"/>
    </source>
</evidence>
<keyword evidence="3" id="KW-0812">Transmembrane</keyword>
<reference evidence="5" key="2">
    <citation type="submission" date="2018-10" db="UniProtKB">
        <authorList>
            <consortium name="EnsemblPlants"/>
        </authorList>
    </citation>
    <scope>IDENTIFICATION</scope>
</reference>
<feature type="transmembrane region" description="Helical" evidence="3">
    <location>
        <begin position="317"/>
        <end position="338"/>
    </location>
</feature>
<dbReference type="InterPro" id="IPR023201">
    <property type="entry name" value="SecY_dom_sf"/>
</dbReference>
<dbReference type="GO" id="GO:0005048">
    <property type="term" value="F:signal sequence binding"/>
    <property type="evidence" value="ECO:0000318"/>
    <property type="project" value="GO_Central"/>
</dbReference>
<dbReference type="AlphaFoldDB" id="A0A3B6LY70"/>
<accession>A0A3B6LY70</accession>
<dbReference type="PRINTS" id="PR00303">
    <property type="entry name" value="SECYTRNLCASE"/>
</dbReference>
<dbReference type="PANTHER" id="PTHR10906">
    <property type="entry name" value="SECY/SEC61-ALPHA FAMILY MEMBER"/>
    <property type="match status" value="1"/>
</dbReference>
<dbReference type="GO" id="GO:0008320">
    <property type="term" value="F:protein transmembrane transporter activity"/>
    <property type="evidence" value="ECO:0000318"/>
    <property type="project" value="GO_Central"/>
</dbReference>
<dbReference type="GO" id="GO:0043022">
    <property type="term" value="F:ribosome binding"/>
    <property type="evidence" value="ECO:0000318"/>
    <property type="project" value="GO_Central"/>
</dbReference>
<dbReference type="GO" id="GO:0005784">
    <property type="term" value="C:Sec61 translocon complex"/>
    <property type="evidence" value="ECO:0000318"/>
    <property type="project" value="GO_Central"/>
</dbReference>
<organism evidence="5">
    <name type="scientific">Triticum aestivum</name>
    <name type="common">Wheat</name>
    <dbReference type="NCBI Taxonomy" id="4565"/>
    <lineage>
        <taxon>Eukaryota</taxon>
        <taxon>Viridiplantae</taxon>
        <taxon>Streptophyta</taxon>
        <taxon>Embryophyta</taxon>
        <taxon>Tracheophyta</taxon>
        <taxon>Spermatophyta</taxon>
        <taxon>Magnoliopsida</taxon>
        <taxon>Liliopsida</taxon>
        <taxon>Poales</taxon>
        <taxon>Poaceae</taxon>
        <taxon>BOP clade</taxon>
        <taxon>Pooideae</taxon>
        <taxon>Triticodae</taxon>
        <taxon>Triticeae</taxon>
        <taxon>Triticinae</taxon>
        <taxon>Triticum</taxon>
    </lineage>
</organism>
<reference evidence="5" key="1">
    <citation type="submission" date="2018-08" db="EMBL/GenBank/DDBJ databases">
        <authorList>
            <person name="Rossello M."/>
        </authorList>
    </citation>
    <scope>NUCLEOTIDE SEQUENCE [LARGE SCALE GENOMIC DNA]</scope>
    <source>
        <strain evidence="5">cv. Chinese Spring</strain>
    </source>
</reference>
<comment type="similarity">
    <text evidence="2">Belongs to the SecY/SEC61-alpha family.</text>
</comment>
<dbReference type="GO" id="GO:0031204">
    <property type="term" value="P:post-translational protein targeting to membrane, translocation"/>
    <property type="evidence" value="ECO:0000318"/>
    <property type="project" value="GO_Central"/>
</dbReference>
<proteinExistence type="inferred from homology"/>
<dbReference type="Gene3D" id="1.10.3370.10">
    <property type="entry name" value="SecY subunit domain"/>
    <property type="match status" value="1"/>
</dbReference>
<comment type="subcellular location">
    <subcellularLocation>
        <location evidence="1">Plastid</location>
        <location evidence="1">Chloroplast thylakoid membrane</location>
        <topology evidence="1">Multi-pass membrane protein</topology>
    </subcellularLocation>
</comment>
<name>A0A3B6LY70_WHEAT</name>
<feature type="transmembrane region" description="Helical" evidence="3">
    <location>
        <begin position="141"/>
        <end position="160"/>
    </location>
</feature>
<dbReference type="InterPro" id="IPR002208">
    <property type="entry name" value="SecY/SEC61-alpha"/>
</dbReference>
<gene>
    <name evidence="5" type="primary">LOC123117826</name>
</gene>
<sequence length="428" mass="46143">MAGLNTLRQLVGLLPEVADRRATPVPFRNKALNTITSVLVFLAGSRLPLYGLSTTASPDPFYWIHAASASNGGTVMAQGVYHLLVSELVIHPLFRLKIVRDKIPVEERMQFMDRSQKLLGILLAMVSAVCNVFSAGQLGPVNATLIALQLFAGGTIVIYLDEALKKGHGLVSSGIALFTATNICACFLERYGGDKIVIPAGTCAFLALTVRLQGLHLPLAVRTHGVDPALQANCSVNLSYLSYMPIVFQGAIASSMYFISQLLYLQYGENNNGVVKLPGSWKRDSRYPGQLIPIGGVAHYVTNPPAWADLARDPVHVTLYAVLLLMASALISATWFGVRVYSRNYVARLLGRQIPLTPAQPGSIPMTRWKRHVAMIALLVGLCVGALTLMAGFICVPGSGTGIMLVVTVVCSYFERRAGDQAADVFCL</sequence>
<feature type="transmembrane region" description="Helical" evidence="3">
    <location>
        <begin position="118"/>
        <end position="135"/>
    </location>
</feature>
<dbReference type="Gramene" id="TraesCS5B02G541700.1">
    <property type="protein sequence ID" value="TraesCS5B02G541700.1"/>
    <property type="gene ID" value="TraesCS5B02G541700"/>
</dbReference>
<keyword evidence="6" id="KW-1185">Reference proteome</keyword>